<protein>
    <submittedName>
        <fullName evidence="8">ATP-dependent RNA helicase HrpA</fullName>
        <ecNumber evidence="8">3.6.4.13</ecNumber>
    </submittedName>
</protein>
<keyword evidence="2 8" id="KW-0378">Hydrolase</keyword>
<evidence type="ECO:0000256" key="1">
    <source>
        <dbReference type="ARBA" id="ARBA00022741"/>
    </source>
</evidence>
<accession>A0ABW1ZT15</accession>
<dbReference type="InterPro" id="IPR003593">
    <property type="entry name" value="AAA+_ATPase"/>
</dbReference>
<dbReference type="InterPro" id="IPR001650">
    <property type="entry name" value="Helicase_C-like"/>
</dbReference>
<dbReference type="InterPro" id="IPR024590">
    <property type="entry name" value="HrpA_C"/>
</dbReference>
<evidence type="ECO:0000256" key="4">
    <source>
        <dbReference type="ARBA" id="ARBA00022840"/>
    </source>
</evidence>
<reference evidence="9" key="1">
    <citation type="journal article" date="2019" name="Int. J. Syst. Evol. Microbiol.">
        <title>The Global Catalogue of Microorganisms (GCM) 10K type strain sequencing project: providing services to taxonomists for standard genome sequencing and annotation.</title>
        <authorList>
            <consortium name="The Broad Institute Genomics Platform"/>
            <consortium name="The Broad Institute Genome Sequencing Center for Infectious Disease"/>
            <person name="Wu L."/>
            <person name="Ma J."/>
        </authorList>
    </citation>
    <scope>NUCLEOTIDE SEQUENCE [LARGE SCALE GENOMIC DNA]</scope>
    <source>
        <strain evidence="9">NBRC 111756</strain>
    </source>
</reference>
<evidence type="ECO:0000256" key="5">
    <source>
        <dbReference type="SAM" id="Coils"/>
    </source>
</evidence>
<dbReference type="CDD" id="cd18791">
    <property type="entry name" value="SF2_C_RHA"/>
    <property type="match status" value="1"/>
</dbReference>
<keyword evidence="1" id="KW-0547">Nucleotide-binding</keyword>
<dbReference type="InterPro" id="IPR048333">
    <property type="entry name" value="HA2_WH"/>
</dbReference>
<evidence type="ECO:0000256" key="2">
    <source>
        <dbReference type="ARBA" id="ARBA00022801"/>
    </source>
</evidence>
<dbReference type="Proteomes" id="UP001596422">
    <property type="component" value="Unassembled WGS sequence"/>
</dbReference>
<feature type="domain" description="Helicase ATP-binding" evidence="6">
    <location>
        <begin position="83"/>
        <end position="246"/>
    </location>
</feature>
<dbReference type="PANTHER" id="PTHR18934:SF99">
    <property type="entry name" value="ATP-DEPENDENT RNA HELICASE DHX37-RELATED"/>
    <property type="match status" value="1"/>
</dbReference>
<dbReference type="EC" id="3.6.4.13" evidence="8"/>
<organism evidence="8 9">
    <name type="scientific">Marinobacterium aestuariivivens</name>
    <dbReference type="NCBI Taxonomy" id="1698799"/>
    <lineage>
        <taxon>Bacteria</taxon>
        <taxon>Pseudomonadati</taxon>
        <taxon>Pseudomonadota</taxon>
        <taxon>Gammaproteobacteria</taxon>
        <taxon>Oceanospirillales</taxon>
        <taxon>Oceanospirillaceae</taxon>
        <taxon>Marinobacterium</taxon>
    </lineage>
</organism>
<keyword evidence="3 8" id="KW-0347">Helicase</keyword>
<dbReference type="Gene3D" id="1.20.120.1080">
    <property type="match status" value="1"/>
</dbReference>
<dbReference type="Gene3D" id="3.40.50.300">
    <property type="entry name" value="P-loop containing nucleotide triphosphate hydrolases"/>
    <property type="match status" value="2"/>
</dbReference>
<dbReference type="SMART" id="SM00847">
    <property type="entry name" value="HA2"/>
    <property type="match status" value="1"/>
</dbReference>
<comment type="caution">
    <text evidence="8">The sequence shown here is derived from an EMBL/GenBank/DDBJ whole genome shotgun (WGS) entry which is preliminary data.</text>
</comment>
<dbReference type="InterPro" id="IPR010222">
    <property type="entry name" value="RNA_helicase_HrpA"/>
</dbReference>
<dbReference type="PANTHER" id="PTHR18934">
    <property type="entry name" value="ATP-DEPENDENT RNA HELICASE"/>
    <property type="match status" value="1"/>
</dbReference>
<dbReference type="InterPro" id="IPR027417">
    <property type="entry name" value="P-loop_NTPase"/>
</dbReference>
<keyword evidence="9" id="KW-1185">Reference proteome</keyword>
<dbReference type="GO" id="GO:0003724">
    <property type="term" value="F:RNA helicase activity"/>
    <property type="evidence" value="ECO:0007669"/>
    <property type="project" value="UniProtKB-EC"/>
</dbReference>
<dbReference type="CDD" id="cd17989">
    <property type="entry name" value="DEXHc_HrpA"/>
    <property type="match status" value="1"/>
</dbReference>
<dbReference type="NCBIfam" id="TIGR01967">
    <property type="entry name" value="DEAH_box_HrpA"/>
    <property type="match status" value="1"/>
</dbReference>
<evidence type="ECO:0000313" key="9">
    <source>
        <dbReference type="Proteomes" id="UP001596422"/>
    </source>
</evidence>
<dbReference type="SMART" id="SM00487">
    <property type="entry name" value="DEXDc"/>
    <property type="match status" value="1"/>
</dbReference>
<dbReference type="PROSITE" id="PS51194">
    <property type="entry name" value="HELICASE_CTER"/>
    <property type="match status" value="1"/>
</dbReference>
<dbReference type="Pfam" id="PF11898">
    <property type="entry name" value="DUF3418"/>
    <property type="match status" value="1"/>
</dbReference>
<dbReference type="SUPFAM" id="SSF52540">
    <property type="entry name" value="P-loop containing nucleoside triphosphate hydrolases"/>
    <property type="match status" value="1"/>
</dbReference>
<dbReference type="Pfam" id="PF07717">
    <property type="entry name" value="OB_NTP_bind"/>
    <property type="match status" value="1"/>
</dbReference>
<dbReference type="Pfam" id="PF00271">
    <property type="entry name" value="Helicase_C"/>
    <property type="match status" value="1"/>
</dbReference>
<dbReference type="InterPro" id="IPR014001">
    <property type="entry name" value="Helicase_ATP-bd"/>
</dbReference>
<dbReference type="InterPro" id="IPR011709">
    <property type="entry name" value="DEAD-box_helicase_OB_fold"/>
</dbReference>
<dbReference type="PROSITE" id="PS51192">
    <property type="entry name" value="HELICASE_ATP_BIND_1"/>
    <property type="match status" value="1"/>
</dbReference>
<gene>
    <name evidence="8" type="primary">hrpA</name>
    <name evidence="8" type="ORF">ACFQDL_01265</name>
</gene>
<dbReference type="Pfam" id="PF21010">
    <property type="entry name" value="HA2_C"/>
    <property type="match status" value="1"/>
</dbReference>
<dbReference type="SMART" id="SM00490">
    <property type="entry name" value="HELICc"/>
    <property type="match status" value="1"/>
</dbReference>
<feature type="domain" description="Helicase C-terminal" evidence="7">
    <location>
        <begin position="270"/>
        <end position="449"/>
    </location>
</feature>
<keyword evidence="5" id="KW-0175">Coiled coil</keyword>
<dbReference type="SMART" id="SM00382">
    <property type="entry name" value="AAA"/>
    <property type="match status" value="1"/>
</dbReference>
<feature type="coiled-coil region" evidence="5">
    <location>
        <begin position="1217"/>
        <end position="1244"/>
    </location>
</feature>
<proteinExistence type="predicted"/>
<dbReference type="NCBIfam" id="NF008348">
    <property type="entry name" value="PRK11131.1"/>
    <property type="match status" value="1"/>
</dbReference>
<keyword evidence="4" id="KW-0067">ATP-binding</keyword>
<dbReference type="InterPro" id="IPR011545">
    <property type="entry name" value="DEAD/DEAH_box_helicase_dom"/>
</dbReference>
<sequence length="1310" mass="150030">MTIDIQTLRLQLERSQCSDRTALERRLQKLEKRLQQRLPADRMAGQFEAALEASIARVEARAGRLGRIDYPSLPVSQRRDEIARLIADNQVVVVAGETGSGKTTQLPKICLELGFGCRGLIGHTQPRRLAARTVANRIAEELHSPLGDKVGYQVRFTEQVSEQSLIKLMTDGILLAETQRDPLLERYEVIIIDEAHERSLNIDFLLGYLKRILPRRPDLKLIITSATIDLERFSRHFDGAPIIEVSGRTYPVEVLYRPLTDRGEEQQDIDQQQAILEAVEEIVLLERQQKKAPGDMLVFLSGEREIRETAETLRRAQLRDTEVMPLYARLSLAEQNRVFQGERGPGRRIVLATNVAETSVTVPGIRYVIDPGQARISRYSYRAKVQRLPIEPISQASANQRAGRCGRVAEGVCIRLYAREDFDARPRFTDAEIRRTNLAAVILQMLSLRLGDIAEFPFIDPPDSRFINDGYKLLEELGAVDEARGITPQGRQLAKLPVDPRIGRMVLEGARQEALREVLVVASALSCQDPRERPLEKQQAADEKHRLYADEESDFVTMLNLWNLYEEQRQALSQNQLRKYCQKHFLSFMRMREWRDVHRQLHIIARELELRENREPAAADALHKSLLAGLLSQIGMRQENKEYLGARNRRFHLFPASTLFRKPPKWVMSAELVETSKLYARMNAAIKPEWVEPLARHLVKRTYLEPHWEKKRAQVVASEQVTLYGLIIVPRRKVHYGKIDPVVSHEIFIRSALVEGEYETRAGFFHHNRQLLAGVEELEAKSRRRDLLVDEDTLFDFYADRLAENGGQDLVNGAGFERWRKQVELGDPQILFLTEKDVLQRSAGHVTAKAYPERIRLEGVELPLSYHFEPGSSLDGVTLDLPLAMLNGLSTTRLDWLVPGMLEDKCVAILKGLPKQLRKHFVPIPDYVRAFVERVVFADGDLYEALSLHLRRMNGVLVEPAELRKVPLEDHYRMNLRLLDENGRSLASERDPQVLIKRFGKAAEQALRSGPGDQWGRGGIQSWDFDALPESVELRQAGGIRLEAYPALRDCGESVELHVCASRDQAHFESRQGIARLAMLELAAVIRQLKRDLPHLSESLLYTGTLFDKNGLVDAILMQALMQLLDLDASLPRTESDYRERLERARGDLWDRARAMAIFVRDCHQACHRIRKQLGGKIPLQAATVLNDIKSQLSALITAGYLVETPWAHLQHYPRYLEAIERRLEKYQRDLNRERLLSDQLQQLWSRYRAQWERNRSQGVFDVRLEAFRWMLEEYRVSLFAQQLGTRMPVSEKDCSNSGASCSFRQYGAA</sequence>
<dbReference type="InterPro" id="IPR007502">
    <property type="entry name" value="Helicase-assoc_dom"/>
</dbReference>
<dbReference type="RefSeq" id="WP_379907443.1">
    <property type="nucleotide sequence ID" value="NZ_JBHSWE010000001.1"/>
</dbReference>
<evidence type="ECO:0000256" key="3">
    <source>
        <dbReference type="ARBA" id="ARBA00022806"/>
    </source>
</evidence>
<dbReference type="EMBL" id="JBHSWE010000001">
    <property type="protein sequence ID" value="MFC6668886.1"/>
    <property type="molecule type" value="Genomic_DNA"/>
</dbReference>
<evidence type="ECO:0000259" key="6">
    <source>
        <dbReference type="PROSITE" id="PS51192"/>
    </source>
</evidence>
<dbReference type="Pfam" id="PF00270">
    <property type="entry name" value="DEAD"/>
    <property type="match status" value="1"/>
</dbReference>
<evidence type="ECO:0000259" key="7">
    <source>
        <dbReference type="PROSITE" id="PS51194"/>
    </source>
</evidence>
<name>A0ABW1ZT15_9GAMM</name>
<dbReference type="Pfam" id="PF04408">
    <property type="entry name" value="WHD_HA2"/>
    <property type="match status" value="1"/>
</dbReference>
<evidence type="ECO:0000313" key="8">
    <source>
        <dbReference type="EMBL" id="MFC6668886.1"/>
    </source>
</evidence>
<dbReference type="GO" id="GO:0016787">
    <property type="term" value="F:hydrolase activity"/>
    <property type="evidence" value="ECO:0007669"/>
    <property type="project" value="UniProtKB-KW"/>
</dbReference>